<keyword evidence="3 6" id="KW-0256">Endoplasmic reticulum</keyword>
<organism evidence="9 10">
    <name type="scientific">Scheffersomyces stipitis (strain ATCC 58785 / CBS 6054 / NBRC 10063 / NRRL Y-11545)</name>
    <name type="common">Yeast</name>
    <name type="synonym">Pichia stipitis</name>
    <dbReference type="NCBI Taxonomy" id="322104"/>
    <lineage>
        <taxon>Eukaryota</taxon>
        <taxon>Fungi</taxon>
        <taxon>Dikarya</taxon>
        <taxon>Ascomycota</taxon>
        <taxon>Saccharomycotina</taxon>
        <taxon>Pichiomycetes</taxon>
        <taxon>Debaryomycetaceae</taxon>
        <taxon>Scheffersomyces</taxon>
    </lineage>
</organism>
<comment type="subcellular location">
    <subcellularLocation>
        <location evidence="1 6">Endoplasmic reticulum membrane</location>
        <topology evidence="1 6">Multi-pass membrane protein</topology>
    </subcellularLocation>
</comment>
<dbReference type="OrthoDB" id="567788at2759"/>
<dbReference type="InterPro" id="IPR003388">
    <property type="entry name" value="Reticulon"/>
</dbReference>
<feature type="transmembrane region" description="Helical" evidence="6">
    <location>
        <begin position="23"/>
        <end position="41"/>
    </location>
</feature>
<dbReference type="STRING" id="322104.A3LS76"/>
<dbReference type="EMBL" id="CP000497">
    <property type="protein sequence ID" value="ABN65520.1"/>
    <property type="molecule type" value="Genomic_DNA"/>
</dbReference>
<name>A3LS76_PICST</name>
<evidence type="ECO:0000313" key="10">
    <source>
        <dbReference type="Proteomes" id="UP000002258"/>
    </source>
</evidence>
<evidence type="ECO:0000256" key="3">
    <source>
        <dbReference type="ARBA" id="ARBA00022824"/>
    </source>
</evidence>
<feature type="transmembrane region" description="Helical" evidence="6">
    <location>
        <begin position="48"/>
        <end position="66"/>
    </location>
</feature>
<keyword evidence="10" id="KW-1185">Reference proteome</keyword>
<dbReference type="GO" id="GO:0005789">
    <property type="term" value="C:endoplasmic reticulum membrane"/>
    <property type="evidence" value="ECO:0007669"/>
    <property type="project" value="UniProtKB-SubCell"/>
</dbReference>
<keyword evidence="4 6" id="KW-1133">Transmembrane helix</keyword>
<dbReference type="KEGG" id="pic:PICST_44010"/>
<dbReference type="HOGENOM" id="CLU_050576_1_0_1"/>
<dbReference type="PANTHER" id="PTHR10994:SF193">
    <property type="entry name" value="RETICULON-LIKE PROTEIN"/>
    <property type="match status" value="1"/>
</dbReference>
<accession>A3LS76</accession>
<evidence type="ECO:0000256" key="1">
    <source>
        <dbReference type="ARBA" id="ARBA00004477"/>
    </source>
</evidence>
<evidence type="ECO:0000256" key="4">
    <source>
        <dbReference type="ARBA" id="ARBA00022989"/>
    </source>
</evidence>
<evidence type="ECO:0000313" key="9">
    <source>
        <dbReference type="EMBL" id="ABN65520.1"/>
    </source>
</evidence>
<dbReference type="FunCoup" id="A3LS76">
    <property type="interactions" value="277"/>
</dbReference>
<dbReference type="eggNOG" id="KOG1792">
    <property type="taxonomic scope" value="Eukaryota"/>
</dbReference>
<keyword evidence="2 6" id="KW-0812">Transmembrane</keyword>
<feature type="region of interest" description="Disordered" evidence="7">
    <location>
        <begin position="232"/>
        <end position="265"/>
    </location>
</feature>
<gene>
    <name evidence="9" type="ORF">PICST_44010</name>
</gene>
<dbReference type="Proteomes" id="UP000002258">
    <property type="component" value="Chromosome 3"/>
</dbReference>
<reference evidence="9 10" key="1">
    <citation type="journal article" date="2007" name="Nat. Biotechnol.">
        <title>Genome sequence of the lignocellulose-bioconverting and xylose-fermenting yeast Pichia stipitis.</title>
        <authorList>
            <person name="Jeffries T.W."/>
            <person name="Grigoriev I.V."/>
            <person name="Grimwood J."/>
            <person name="Laplaza J.M."/>
            <person name="Aerts A."/>
            <person name="Salamov A."/>
            <person name="Schmutz J."/>
            <person name="Lindquist E."/>
            <person name="Dehal P."/>
            <person name="Shapiro H."/>
            <person name="Jin Y.S."/>
            <person name="Passoth V."/>
            <person name="Richardson P.M."/>
        </authorList>
    </citation>
    <scope>NUCLEOTIDE SEQUENCE [LARGE SCALE GENOMIC DNA]</scope>
    <source>
        <strain evidence="10">ATCC 58785 / CBS 6054 / NBRC 10063 / NRRL Y-11545</strain>
    </source>
</reference>
<evidence type="ECO:0000256" key="5">
    <source>
        <dbReference type="ARBA" id="ARBA00023136"/>
    </source>
</evidence>
<feature type="domain" description="Reticulon" evidence="8">
    <location>
        <begin position="13"/>
        <end position="228"/>
    </location>
</feature>
<feature type="transmembrane region" description="Helical" evidence="6">
    <location>
        <begin position="136"/>
        <end position="157"/>
    </location>
</feature>
<dbReference type="GeneID" id="4837799"/>
<dbReference type="GO" id="GO:0009617">
    <property type="term" value="P:response to bacterium"/>
    <property type="evidence" value="ECO:0007669"/>
    <property type="project" value="InterPro"/>
</dbReference>
<dbReference type="InParanoid" id="A3LS76"/>
<protein>
    <recommendedName>
        <fullName evidence="6">Reticulon-like protein</fullName>
    </recommendedName>
</protein>
<proteinExistence type="predicted"/>
<dbReference type="Pfam" id="PF02453">
    <property type="entry name" value="Reticulon"/>
    <property type="match status" value="1"/>
</dbReference>
<dbReference type="AlphaFoldDB" id="A3LS76"/>
<dbReference type="OMA" id="TGLMKQY"/>
<dbReference type="PROSITE" id="PS50845">
    <property type="entry name" value="RETICULON"/>
    <property type="match status" value="1"/>
</dbReference>
<sequence>MSTTTPVANECATCSLLTWKDPIFTGKVFGGIVASLFVFKYVNLINHVFHFAYIALLVSAAAEYAGKLVTGQGFVTKYKPAVKSYAKKVNDSVLPQLAELNLKIEEEFQKIVYSHDVETTLKAAGLSYILYKLTSWFSLFTLLATAVVIVFTVPVIYQKNKKEIDALVAQYSKLAKDKSAEYTKAAHKAAAPHIETLVNKTGPVGNFIKSKFPTRTAGSTVGENRDASFGTAADEISSATTSGASKFPDVPSTLSEGKSQVEEFVDSAQEAKSEFNF</sequence>
<evidence type="ECO:0000256" key="2">
    <source>
        <dbReference type="ARBA" id="ARBA00022692"/>
    </source>
</evidence>
<evidence type="ECO:0000256" key="6">
    <source>
        <dbReference type="RuleBase" id="RU363132"/>
    </source>
</evidence>
<keyword evidence="5 6" id="KW-0472">Membrane</keyword>
<dbReference type="PANTHER" id="PTHR10994">
    <property type="entry name" value="RETICULON"/>
    <property type="match status" value="1"/>
</dbReference>
<dbReference type="RefSeq" id="XP_001383549.1">
    <property type="nucleotide sequence ID" value="XM_001383512.1"/>
</dbReference>
<evidence type="ECO:0000256" key="7">
    <source>
        <dbReference type="SAM" id="MobiDB-lite"/>
    </source>
</evidence>
<evidence type="ECO:0000259" key="8">
    <source>
        <dbReference type="PROSITE" id="PS50845"/>
    </source>
</evidence>
<dbReference type="InterPro" id="IPR045064">
    <property type="entry name" value="Reticulon-like"/>
</dbReference>